<feature type="domain" description="FH2" evidence="9">
    <location>
        <begin position="745"/>
        <end position="1128"/>
    </location>
</feature>
<evidence type="ECO:0000259" key="8">
    <source>
        <dbReference type="PROSITE" id="PS50866"/>
    </source>
</evidence>
<feature type="region of interest" description="Disordered" evidence="5">
    <location>
        <begin position="726"/>
        <end position="750"/>
    </location>
</feature>
<protein>
    <recommendedName>
        <fullName evidence="12">Formin-like protein</fullName>
    </recommendedName>
</protein>
<evidence type="ECO:0000313" key="11">
    <source>
        <dbReference type="Proteomes" id="UP001146120"/>
    </source>
</evidence>
<evidence type="ECO:0000259" key="9">
    <source>
        <dbReference type="PROSITE" id="PS51444"/>
    </source>
</evidence>
<gene>
    <name evidence="10" type="ORF">N0F65_012617</name>
</gene>
<dbReference type="Pfam" id="PF01363">
    <property type="entry name" value="FYVE"/>
    <property type="match status" value="1"/>
</dbReference>
<reference evidence="10" key="1">
    <citation type="submission" date="2022-11" db="EMBL/GenBank/DDBJ databases">
        <authorList>
            <person name="Morgan W.R."/>
            <person name="Tartar A."/>
        </authorList>
    </citation>
    <scope>NUCLEOTIDE SEQUENCE</scope>
    <source>
        <strain evidence="10">ARSEF 373</strain>
    </source>
</reference>
<feature type="domain" description="RUN" evidence="7">
    <location>
        <begin position="210"/>
        <end position="347"/>
    </location>
</feature>
<feature type="compositionally biased region" description="Polar residues" evidence="5">
    <location>
        <begin position="1153"/>
        <end position="1164"/>
    </location>
</feature>
<dbReference type="EMBL" id="DAKRPA010000185">
    <property type="protein sequence ID" value="DAZ95906.1"/>
    <property type="molecule type" value="Genomic_DNA"/>
</dbReference>
<evidence type="ECO:0000256" key="2">
    <source>
        <dbReference type="ARBA" id="ARBA00022771"/>
    </source>
</evidence>
<dbReference type="SUPFAM" id="SSF57903">
    <property type="entry name" value="FYVE/PHD zinc finger"/>
    <property type="match status" value="1"/>
</dbReference>
<feature type="compositionally biased region" description="Basic and acidic residues" evidence="5">
    <location>
        <begin position="1193"/>
        <end position="1206"/>
    </location>
</feature>
<dbReference type="InterPro" id="IPR019309">
    <property type="entry name" value="WASHC3"/>
</dbReference>
<dbReference type="Proteomes" id="UP001146120">
    <property type="component" value="Unassembled WGS sequence"/>
</dbReference>
<keyword evidence="11" id="KW-1185">Reference proteome</keyword>
<dbReference type="InterPro" id="IPR017455">
    <property type="entry name" value="Znf_FYVE-rel"/>
</dbReference>
<dbReference type="Pfam" id="PF02181">
    <property type="entry name" value="FH2"/>
    <property type="match status" value="1"/>
</dbReference>
<evidence type="ECO:0000256" key="3">
    <source>
        <dbReference type="ARBA" id="ARBA00022833"/>
    </source>
</evidence>
<dbReference type="GO" id="GO:0008270">
    <property type="term" value="F:zinc ion binding"/>
    <property type="evidence" value="ECO:0007669"/>
    <property type="project" value="UniProtKB-KW"/>
</dbReference>
<dbReference type="Pfam" id="PF02759">
    <property type="entry name" value="RUN"/>
    <property type="match status" value="1"/>
</dbReference>
<dbReference type="SMART" id="SM00593">
    <property type="entry name" value="RUN"/>
    <property type="match status" value="1"/>
</dbReference>
<feature type="compositionally biased region" description="Basic and acidic residues" evidence="5">
    <location>
        <begin position="142"/>
        <end position="161"/>
    </location>
</feature>
<feature type="region of interest" description="Disordered" evidence="5">
    <location>
        <begin position="1098"/>
        <end position="1119"/>
    </location>
</feature>
<feature type="region of interest" description="Disordered" evidence="5">
    <location>
        <begin position="141"/>
        <end position="164"/>
    </location>
</feature>
<keyword evidence="2 4" id="KW-0863">Zinc-finger</keyword>
<dbReference type="PANTHER" id="PTHR46345">
    <property type="entry name" value="INVERTED FORMIN-2"/>
    <property type="match status" value="1"/>
</dbReference>
<dbReference type="SMART" id="SM00498">
    <property type="entry name" value="FH2"/>
    <property type="match status" value="1"/>
</dbReference>
<dbReference type="InterPro" id="IPR015425">
    <property type="entry name" value="FH2_Formin"/>
</dbReference>
<dbReference type="PROSITE" id="PS50826">
    <property type="entry name" value="RUN"/>
    <property type="match status" value="1"/>
</dbReference>
<sequence>MRATPWTILDACAVRNELSGEPSDADAEVGRGRRGSVADVSVRIPEDDEGDERLVWQFAIADFDIGFQVLENSVVVQESIRYSASPLWVEGQLEAVKRGSTYTLRWDNSYSLVRGKSIKYRFLVVSKSAYEAAEAAALDWSSRQDQDRADPRRRSSGDRPPLRSRLSSRLELEKTLTEEQISKEQRVLIQSLEAAVMDLVATFMTKPDCPIHEGGVRNFVLAFENVLRNGIKEEFFRAWPEEPYCGFLLESANVLRDDEGLVNNAKRVHLHRCGRFIGWTRARAFLFMALTNHMLHRAFENLIKRRAIVEKFYNPYSVLFIYSTASEIASLLSALNAVQFLISPVVDGTPLEVMELPFNLRQYNADGSFPDGQELLDNMGDVHYSTVSDDDIDSITTLDHCSVARYMLHNEPLRTSTIARADQLCIPLAVNKQCPYAAVQIRVEAQDLMISIIGDKKASLCESKLIDNQWTEIVLRVRPEGQHESICLLIDNSFSLVRSKTIEYRTVVITSEAYDSGWDACFEIAQSISWKLVARAGALRCEEYMVSQLSKEQAQLELSTQETEDSNDAVAPDILGILPSSLITRPVSYIVGGFISPDGSQPLECGVCMTPFSFFSRQIECPSCGIHVCSHCSRHDIPGDNRRLRRDKVCDRCFVKKMDEERKKRKQGDAGTSGAECAAYAALRVDPKMQKYFKMLSFGVPHKAVAQKMLQDEVTAEVVQTFVAGPSGVGESENSPESSARASSSSKAFGRGNSFRKVHWQSLEASIASETIWSRVTTRRKTAPVRLSANDYQALQELFGHSVNSSSAKPKRKVKQKFSALDSRRSNNISIGLSRFKSAGGIEKILTSIQSCDLEYLTLERLSTLEEISPNAVEVKRYTNFRGSLSKLDDAERFLVNMCQIPRVTEKFPLQLDELMERVKLISGACTEIFHSERLARCFELVLAIGNMLNAGTELEDAQGITLGSLLKLSETKAIDGSMTLLQFIVKLIHDRGESDVLLFTGDLSSVSEAKRHSNVICIGQFKSLQSGIRQLEQEINEELVIDRERFEKEEDRRIKVLKTRQMSSIVSERGQKSVAFVPNSGPAAVDRSGLLQAIRARAGDASGADHSSKAEDSSSQQQMARNLLLKAIEARGTKESTSASVEKEENVKKPHTSQVPNSDQQSEPLDPRAALFASIRQRSKNDLDTTNSDSAETPKKLCNVEDSHGASENQNARSALLEGIRNRASNSSTSNPRANLLAAIRGAGPARQSSESALGTKASELTTEQSVRRTYVLGTNRFITVMRDRLLTIKAAFEELEVEIDAMRVAWESTSRYLGEDPASCPSTYAMNLLNRFMLDVKVAKSLLARKGLRFANGAEALFPNIGRYLLLHIILQLIECC</sequence>
<feature type="region of interest" description="Disordered" evidence="5">
    <location>
        <begin position="1132"/>
        <end position="1166"/>
    </location>
</feature>
<comment type="caution">
    <text evidence="10">The sequence shown here is derived from an EMBL/GenBank/DDBJ whole genome shotgun (WGS) entry which is preliminary data.</text>
</comment>
<dbReference type="SUPFAM" id="SSF101576">
    <property type="entry name" value="Supernatant protein factor (SPF), C-terminal domain"/>
    <property type="match status" value="1"/>
</dbReference>
<dbReference type="PANTHER" id="PTHR46345:SF8">
    <property type="entry name" value="FORMIN 3, ISOFORM B"/>
    <property type="match status" value="1"/>
</dbReference>
<dbReference type="InterPro" id="IPR000306">
    <property type="entry name" value="Znf_FYVE"/>
</dbReference>
<dbReference type="Pfam" id="PF10152">
    <property type="entry name" value="CCDC53"/>
    <property type="match status" value="1"/>
</dbReference>
<organism evidence="10 11">
    <name type="scientific">Lagenidium giganteum</name>
    <dbReference type="NCBI Taxonomy" id="4803"/>
    <lineage>
        <taxon>Eukaryota</taxon>
        <taxon>Sar</taxon>
        <taxon>Stramenopiles</taxon>
        <taxon>Oomycota</taxon>
        <taxon>Peronosporomycetes</taxon>
        <taxon>Pythiales</taxon>
        <taxon>Pythiaceae</taxon>
    </lineage>
</organism>
<feature type="compositionally biased region" description="Low complexity" evidence="5">
    <location>
        <begin position="731"/>
        <end position="748"/>
    </location>
</feature>
<feature type="domain" description="FYVE-type" evidence="6">
    <location>
        <begin position="599"/>
        <end position="658"/>
    </location>
</feature>
<evidence type="ECO:0000259" key="7">
    <source>
        <dbReference type="PROSITE" id="PS50826"/>
    </source>
</evidence>
<dbReference type="GO" id="GO:0071203">
    <property type="term" value="C:WASH complex"/>
    <property type="evidence" value="ECO:0007669"/>
    <property type="project" value="InterPro"/>
</dbReference>
<dbReference type="InterPro" id="IPR036598">
    <property type="entry name" value="GOLD_dom_sf"/>
</dbReference>
<dbReference type="InterPro" id="IPR013083">
    <property type="entry name" value="Znf_RING/FYVE/PHD"/>
</dbReference>
<dbReference type="InterPro" id="IPR011011">
    <property type="entry name" value="Znf_FYVE_PHD"/>
</dbReference>
<dbReference type="PROSITE" id="PS50866">
    <property type="entry name" value="GOLD"/>
    <property type="match status" value="1"/>
</dbReference>
<evidence type="ECO:0000259" key="6">
    <source>
        <dbReference type="PROSITE" id="PS50178"/>
    </source>
</evidence>
<dbReference type="SMART" id="SM00064">
    <property type="entry name" value="FYVE"/>
    <property type="match status" value="1"/>
</dbReference>
<dbReference type="Gene3D" id="2.60.120.680">
    <property type="entry name" value="GOLD domain"/>
    <property type="match status" value="1"/>
</dbReference>
<feature type="region of interest" description="Disordered" evidence="5">
    <location>
        <begin position="1178"/>
        <end position="1211"/>
    </location>
</feature>
<keyword evidence="1" id="KW-0479">Metal-binding</keyword>
<dbReference type="PROSITE" id="PS50178">
    <property type="entry name" value="ZF_FYVE"/>
    <property type="match status" value="1"/>
</dbReference>
<reference evidence="10" key="2">
    <citation type="journal article" date="2023" name="Microbiol Resour">
        <title>Decontamination and Annotation of the Draft Genome Sequence of the Oomycete Lagenidium giganteum ARSEF 373.</title>
        <authorList>
            <person name="Morgan W.R."/>
            <person name="Tartar A."/>
        </authorList>
    </citation>
    <scope>NUCLEOTIDE SEQUENCE</scope>
    <source>
        <strain evidence="10">ARSEF 373</strain>
    </source>
</reference>
<dbReference type="InterPro" id="IPR042201">
    <property type="entry name" value="FH2_Formin_sf"/>
</dbReference>
<accession>A0AAV2YQ60</accession>
<evidence type="ECO:0000256" key="1">
    <source>
        <dbReference type="ARBA" id="ARBA00022723"/>
    </source>
</evidence>
<evidence type="ECO:0000256" key="5">
    <source>
        <dbReference type="SAM" id="MobiDB-lite"/>
    </source>
</evidence>
<dbReference type="CDD" id="cd00065">
    <property type="entry name" value="FYVE_like_SF"/>
    <property type="match status" value="1"/>
</dbReference>
<dbReference type="Gene3D" id="3.30.40.10">
    <property type="entry name" value="Zinc/RING finger domain, C3HC4 (zinc finger)"/>
    <property type="match status" value="1"/>
</dbReference>
<proteinExistence type="predicted"/>
<dbReference type="InterPro" id="IPR037213">
    <property type="entry name" value="Run_dom_sf"/>
</dbReference>
<dbReference type="SUPFAM" id="SSF140741">
    <property type="entry name" value="RUN domain-like"/>
    <property type="match status" value="1"/>
</dbReference>
<name>A0AAV2YQ60_9STRA</name>
<dbReference type="PROSITE" id="PS51444">
    <property type="entry name" value="FH2"/>
    <property type="match status" value="1"/>
</dbReference>
<dbReference type="InterPro" id="IPR009038">
    <property type="entry name" value="GOLD_dom"/>
</dbReference>
<dbReference type="Gene3D" id="1.20.58.900">
    <property type="match status" value="1"/>
</dbReference>
<evidence type="ECO:0008006" key="12">
    <source>
        <dbReference type="Google" id="ProtNLM"/>
    </source>
</evidence>
<keyword evidence="3" id="KW-0862">Zinc</keyword>
<evidence type="ECO:0000256" key="4">
    <source>
        <dbReference type="PROSITE-ProRule" id="PRU00091"/>
    </source>
</evidence>
<dbReference type="InterPro" id="IPR004012">
    <property type="entry name" value="Run_dom"/>
</dbReference>
<dbReference type="SUPFAM" id="SSF101447">
    <property type="entry name" value="Formin homology 2 domain (FH2 domain)"/>
    <property type="match status" value="2"/>
</dbReference>
<dbReference type="Gene3D" id="1.20.58.2220">
    <property type="entry name" value="Formin, FH2 domain"/>
    <property type="match status" value="2"/>
</dbReference>
<feature type="domain" description="GOLD" evidence="8">
    <location>
        <begin position="10"/>
        <end position="124"/>
    </location>
</feature>
<evidence type="ECO:0000313" key="10">
    <source>
        <dbReference type="EMBL" id="DAZ95906.1"/>
    </source>
</evidence>